<protein>
    <submittedName>
        <fullName evidence="1">Uncharacterized protein</fullName>
    </submittedName>
</protein>
<name>A0A193LDL2_9GAMM</name>
<organism evidence="1 2">
    <name type="scientific">Woeseia oceani</name>
    <dbReference type="NCBI Taxonomy" id="1548547"/>
    <lineage>
        <taxon>Bacteria</taxon>
        <taxon>Pseudomonadati</taxon>
        <taxon>Pseudomonadota</taxon>
        <taxon>Gammaproteobacteria</taxon>
        <taxon>Woeseiales</taxon>
        <taxon>Woeseiaceae</taxon>
        <taxon>Woeseia</taxon>
    </lineage>
</organism>
<dbReference type="Proteomes" id="UP000092695">
    <property type="component" value="Chromosome"/>
</dbReference>
<accession>A0A193LDL2</accession>
<keyword evidence="2" id="KW-1185">Reference proteome</keyword>
<proteinExistence type="predicted"/>
<dbReference type="STRING" id="1548547.BA177_04470"/>
<dbReference type="RefSeq" id="WP_068613424.1">
    <property type="nucleotide sequence ID" value="NZ_CP016268.1"/>
</dbReference>
<dbReference type="KEGG" id="woc:BA177_04470"/>
<evidence type="ECO:0000313" key="1">
    <source>
        <dbReference type="EMBL" id="ANO50568.1"/>
    </source>
</evidence>
<dbReference type="EMBL" id="CP016268">
    <property type="protein sequence ID" value="ANO50568.1"/>
    <property type="molecule type" value="Genomic_DNA"/>
</dbReference>
<sequence>MVQYAFQPELDENDAWHAIEERLPDISRVAAELRHHPFSGFIHRVYCDMRDRSRAEDVHTLVDRYTGKAYLTPVWPKLEVLPESSAVGSAADPGWNSVSFEHAQQLALQLLRTATLRRLRLLRRKAPEKKQGYELIWKPNWVLTGMHGRQELRILVDGLSGSYYVIGS</sequence>
<evidence type="ECO:0000313" key="2">
    <source>
        <dbReference type="Proteomes" id="UP000092695"/>
    </source>
</evidence>
<reference evidence="1 2" key="1">
    <citation type="submission" date="2016-06" db="EMBL/GenBank/DDBJ databases">
        <title>Complete genome sequence of a deep-branching marine Gamma Proteobacterium Woeseia oceani type strain XK5.</title>
        <authorList>
            <person name="Mu D."/>
            <person name="Du Z."/>
        </authorList>
    </citation>
    <scope>NUCLEOTIDE SEQUENCE [LARGE SCALE GENOMIC DNA]</scope>
    <source>
        <strain evidence="1 2">XK5</strain>
    </source>
</reference>
<dbReference type="OrthoDB" id="6160618at2"/>
<gene>
    <name evidence="1" type="ORF">BA177_04470</name>
</gene>
<dbReference type="AlphaFoldDB" id="A0A193LDL2"/>